<evidence type="ECO:0000313" key="1">
    <source>
        <dbReference type="EMBL" id="CAA9288197.1"/>
    </source>
</evidence>
<dbReference type="CDD" id="cd08983">
    <property type="entry name" value="GH43_Bt3655-like"/>
    <property type="match status" value="1"/>
</dbReference>
<dbReference type="EMBL" id="CADCTO010000572">
    <property type="protein sequence ID" value="CAA9288197.1"/>
    <property type="molecule type" value="Genomic_DNA"/>
</dbReference>
<sequence length="328" mass="37504">MNHDIWLLAYFRSVYRGRVEITERGVEVVPLPDALGDETLGSDAGDGQELHLAGSRDGLHWTPLNRNRPVWPGRFVRDPFIGRGPDDCFHLVATGGRNRRSCLYARSRDLLTWEARSLPLMETVRDAAGRSVNNVWAPEWFYDRSRGEYLLFWSSSFADAGWKESRQWYSRTVDWETFTEPQVLFAPGYSVIDGTLLEHGETFYLFHKEEEFGIHTGERRGIRLATASDPRGPYQLYEGPLNRGQIVPTITEGPTVLPDPAGAGWLMLYDYPMANDYGASRSPDLWHWTTIPREEFAFPPHARHGSVFRVSDAEWQALAERYPPAFPL</sequence>
<dbReference type="SUPFAM" id="SSF75005">
    <property type="entry name" value="Arabinanase/levansucrase/invertase"/>
    <property type="match status" value="1"/>
</dbReference>
<dbReference type="PANTHER" id="PTHR43301:SF3">
    <property type="entry name" value="ARABINAN ENDO-1,5-ALPHA-L-ARABINOSIDASE A-RELATED"/>
    <property type="match status" value="1"/>
</dbReference>
<organism evidence="1">
    <name type="scientific">uncultured Armatimonadetes bacterium</name>
    <dbReference type="NCBI Taxonomy" id="157466"/>
    <lineage>
        <taxon>Bacteria</taxon>
        <taxon>Bacillati</taxon>
        <taxon>Armatimonadota</taxon>
        <taxon>environmental samples</taxon>
    </lineage>
</organism>
<dbReference type="Gene3D" id="2.115.10.20">
    <property type="entry name" value="Glycosyl hydrolase domain, family 43"/>
    <property type="match status" value="1"/>
</dbReference>
<proteinExistence type="predicted"/>
<reference evidence="1" key="1">
    <citation type="submission" date="2020-02" db="EMBL/GenBank/DDBJ databases">
        <authorList>
            <person name="Meier V. D."/>
        </authorList>
    </citation>
    <scope>NUCLEOTIDE SEQUENCE</scope>
    <source>
        <strain evidence="1">AVDCRST_MAG63</strain>
    </source>
</reference>
<accession>A0A6J4JUQ3</accession>
<gene>
    <name evidence="1" type="ORF">AVDCRST_MAG63-4163</name>
</gene>
<dbReference type="AlphaFoldDB" id="A0A6J4JUQ3"/>
<dbReference type="PANTHER" id="PTHR43301">
    <property type="entry name" value="ARABINAN ENDO-1,5-ALPHA-L-ARABINOSIDASE"/>
    <property type="match status" value="1"/>
</dbReference>
<dbReference type="InterPro" id="IPR023296">
    <property type="entry name" value="Glyco_hydro_beta-prop_sf"/>
</dbReference>
<name>A0A6J4JUQ3_9BACT</name>
<dbReference type="InterPro" id="IPR050727">
    <property type="entry name" value="GH43_arabinanases"/>
</dbReference>
<protein>
    <submittedName>
        <fullName evidence="1">GH43_18 / GH43_22 / GH43 / GH43_19</fullName>
    </submittedName>
</protein>